<evidence type="ECO:0008006" key="3">
    <source>
        <dbReference type="Google" id="ProtNLM"/>
    </source>
</evidence>
<protein>
    <recommendedName>
        <fullName evidence="3">DUF2815 family protein</fullName>
    </recommendedName>
</protein>
<name>A0A6I2UHB1_9FIRM</name>
<dbReference type="AlphaFoldDB" id="A0A6I2UHB1"/>
<dbReference type="InterPro" id="IPR012340">
    <property type="entry name" value="NA-bd_OB-fold"/>
</dbReference>
<proteinExistence type="predicted"/>
<sequence length="198" mass="22670">MAKIIKKSFDNKVTPKGLAKWVKVNSRYDEYEGKKKYTVTLRFPNKDDEARMKKFCDDTLAEAKKLSEFEGRTWRSGDDLRNGYTVNEDGSLDFKFQTAAFYTDKDTGELVQKFIPVFNVATQSKLPHDVSIGDNSELRIAFMPMAYWMTKDSNGVNLYINKIVVDKLIEFGGSDDFSEFGIEMPVREPGLDEEDVPI</sequence>
<accession>A0A6I2UHB1</accession>
<dbReference type="GeneID" id="96778069"/>
<dbReference type="SUPFAM" id="SSF50249">
    <property type="entry name" value="Nucleic acid-binding proteins"/>
    <property type="match status" value="1"/>
</dbReference>
<organism evidence="1 2">
    <name type="scientific">Anaerovibrio slackiae</name>
    <dbReference type="NCBI Taxonomy" id="2652309"/>
    <lineage>
        <taxon>Bacteria</taxon>
        <taxon>Bacillati</taxon>
        <taxon>Bacillota</taxon>
        <taxon>Negativicutes</taxon>
        <taxon>Selenomonadales</taxon>
        <taxon>Selenomonadaceae</taxon>
        <taxon>Anaerovibrio</taxon>
    </lineage>
</organism>
<dbReference type="Gene3D" id="2.40.50.140">
    <property type="entry name" value="Nucleic acid-binding proteins"/>
    <property type="match status" value="1"/>
</dbReference>
<evidence type="ECO:0000313" key="2">
    <source>
        <dbReference type="Proteomes" id="UP000433181"/>
    </source>
</evidence>
<dbReference type="Proteomes" id="UP000433181">
    <property type="component" value="Unassembled WGS sequence"/>
</dbReference>
<dbReference type="EMBL" id="VUNR01000005">
    <property type="protein sequence ID" value="MSU08156.1"/>
    <property type="molecule type" value="Genomic_DNA"/>
</dbReference>
<reference evidence="1 2" key="1">
    <citation type="submission" date="2019-08" db="EMBL/GenBank/DDBJ databases">
        <title>In-depth cultivation of the pig gut microbiome towards novel bacterial diversity and tailored functional studies.</title>
        <authorList>
            <person name="Wylensek D."/>
            <person name="Hitch T.C.A."/>
            <person name="Clavel T."/>
        </authorList>
    </citation>
    <scope>NUCLEOTIDE SEQUENCE [LARGE SCALE GENOMIC DNA]</scope>
    <source>
        <strain evidence="1 2">WCA-693-APC-5D-A</strain>
    </source>
</reference>
<keyword evidence="2" id="KW-1185">Reference proteome</keyword>
<evidence type="ECO:0000313" key="1">
    <source>
        <dbReference type="EMBL" id="MSU08156.1"/>
    </source>
</evidence>
<comment type="caution">
    <text evidence="1">The sequence shown here is derived from an EMBL/GenBank/DDBJ whole genome shotgun (WGS) entry which is preliminary data.</text>
</comment>
<dbReference type="RefSeq" id="WP_154406312.1">
    <property type="nucleotide sequence ID" value="NZ_VUNR01000005.1"/>
</dbReference>
<gene>
    <name evidence="1" type="ORF">FYJ84_04005</name>
</gene>